<dbReference type="InterPro" id="IPR051101">
    <property type="entry name" value="ZC3H12/N4BP1_RNase_Reg"/>
</dbReference>
<feature type="compositionally biased region" description="Polar residues" evidence="1">
    <location>
        <begin position="368"/>
        <end position="381"/>
    </location>
</feature>
<feature type="compositionally biased region" description="Basic and acidic residues" evidence="1">
    <location>
        <begin position="431"/>
        <end position="450"/>
    </location>
</feature>
<feature type="compositionally biased region" description="Low complexity" evidence="1">
    <location>
        <begin position="390"/>
        <end position="406"/>
    </location>
</feature>
<comment type="caution">
    <text evidence="3">The sequence shown here is derived from an EMBL/GenBank/DDBJ whole genome shotgun (WGS) entry which is preliminary data.</text>
</comment>
<dbReference type="EMBL" id="JAVFWL010000001">
    <property type="protein sequence ID" value="KAK6731052.1"/>
    <property type="molecule type" value="Genomic_DNA"/>
</dbReference>
<feature type="region of interest" description="Disordered" evidence="1">
    <location>
        <begin position="322"/>
        <end position="454"/>
    </location>
</feature>
<evidence type="ECO:0000256" key="1">
    <source>
        <dbReference type="SAM" id="MobiDB-lite"/>
    </source>
</evidence>
<accession>A0ABR1C084</accession>
<dbReference type="PANTHER" id="PTHR12876">
    <property type="entry name" value="N4BP1-RELATED"/>
    <property type="match status" value="1"/>
</dbReference>
<protein>
    <recommendedName>
        <fullName evidence="2">RNase NYN domain-containing protein</fullName>
    </recommendedName>
</protein>
<feature type="domain" description="RNase NYN" evidence="2">
    <location>
        <begin position="72"/>
        <end position="182"/>
    </location>
</feature>
<evidence type="ECO:0000313" key="3">
    <source>
        <dbReference type="EMBL" id="KAK6731052.1"/>
    </source>
</evidence>
<organism evidence="3 4">
    <name type="scientific">Necator americanus</name>
    <name type="common">Human hookworm</name>
    <dbReference type="NCBI Taxonomy" id="51031"/>
    <lineage>
        <taxon>Eukaryota</taxon>
        <taxon>Metazoa</taxon>
        <taxon>Ecdysozoa</taxon>
        <taxon>Nematoda</taxon>
        <taxon>Chromadorea</taxon>
        <taxon>Rhabditida</taxon>
        <taxon>Rhabditina</taxon>
        <taxon>Rhabditomorpha</taxon>
        <taxon>Strongyloidea</taxon>
        <taxon>Ancylostomatidae</taxon>
        <taxon>Bunostominae</taxon>
        <taxon>Necator</taxon>
    </lineage>
</organism>
<feature type="region of interest" description="Disordered" evidence="1">
    <location>
        <begin position="1"/>
        <end position="24"/>
    </location>
</feature>
<sequence>MLSYEWDEGEPLSARGDDSTGQLTERRNHTLLRPIYINAVESVEDVGAKCVEADAEDTEFRYTQCDKDKRLNTVAMLPYCFKTYPDKSSSWPELMALFKMNLIEFTPGYGSEKYTEVNRILANRAADTGGCIVARSQMHNIIEERPTLDRTVEKRLLMPSFNHNDIIFPVDGPLGRCGPSLRSTLECPLSDPDWPRCSAQQMVLRDQRHWLTKLCALVPEQVAWRALLHAVVSFKPSMPLPPVKLPPRCLTHAHRRVYPPETNPVDGKGYSYARGLTRRYGYESSETVSGISRECKYSRTPRSNTMGGRRYVREVHRRYEINHSSNHFRPHESRTLGSGDSDKHLDDLLPEYLRPPKDPFEDEPRFADSTTLPNYLGNPNSIYRLRPHKSGSYGSSETSTGSSSSSNHYNGYFKSSGTSTEKITDTQQTAKDTEGKTTNERTSSSEERSLDPLNPVYSKEYVGYSTTSDWPTEAMLTNEEKCAIKLSQIFGWRKAVRVVRKHPRVRVVSRLVDFALIEADEDDDDKPGEDVINYIDLVNMLKGTDASTSNKIEVDQGNLIDFSDDILISTATTTNTTLNTTMTAESTPPQPLSLLDINELNSDDTLSSHEVWLRLVRFPLILGVCSQIELLLTLIVIVEVINNSLLERDIHE</sequence>
<dbReference type="Proteomes" id="UP001303046">
    <property type="component" value="Unassembled WGS sequence"/>
</dbReference>
<feature type="compositionally biased region" description="Basic and acidic residues" evidence="1">
    <location>
        <begin position="354"/>
        <end position="366"/>
    </location>
</feature>
<proteinExistence type="predicted"/>
<keyword evidence="4" id="KW-1185">Reference proteome</keyword>
<gene>
    <name evidence="3" type="primary">Necator_chrI.g3616</name>
    <name evidence="3" type="ORF">RB195_007487</name>
</gene>
<dbReference type="PANTHER" id="PTHR12876:SF40">
    <property type="entry name" value="RNASE NYN DOMAIN-CONTAINING PROTEIN"/>
    <property type="match status" value="1"/>
</dbReference>
<feature type="compositionally biased region" description="Acidic residues" evidence="1">
    <location>
        <begin position="1"/>
        <end position="10"/>
    </location>
</feature>
<dbReference type="InterPro" id="IPR021869">
    <property type="entry name" value="RNase_Zc3h12_NYN"/>
</dbReference>
<dbReference type="Pfam" id="PF11977">
    <property type="entry name" value="RNase_Zc3h12a"/>
    <property type="match status" value="1"/>
</dbReference>
<dbReference type="Gene3D" id="3.40.50.11980">
    <property type="match status" value="1"/>
</dbReference>
<feature type="compositionally biased region" description="Basic and acidic residues" evidence="1">
    <location>
        <begin position="329"/>
        <end position="347"/>
    </location>
</feature>
<name>A0ABR1C084_NECAM</name>
<evidence type="ECO:0000313" key="4">
    <source>
        <dbReference type="Proteomes" id="UP001303046"/>
    </source>
</evidence>
<reference evidence="3 4" key="1">
    <citation type="submission" date="2023-08" db="EMBL/GenBank/DDBJ databases">
        <title>A Necator americanus chromosomal reference genome.</title>
        <authorList>
            <person name="Ilik V."/>
            <person name="Petrzelkova K.J."/>
            <person name="Pardy F."/>
            <person name="Fuh T."/>
            <person name="Niatou-Singa F.S."/>
            <person name="Gouil Q."/>
            <person name="Baker L."/>
            <person name="Ritchie M.E."/>
            <person name="Jex A.R."/>
            <person name="Gazzola D."/>
            <person name="Li H."/>
            <person name="Toshio Fujiwara R."/>
            <person name="Zhan B."/>
            <person name="Aroian R.V."/>
            <person name="Pafco B."/>
            <person name="Schwarz E.M."/>
        </authorList>
    </citation>
    <scope>NUCLEOTIDE SEQUENCE [LARGE SCALE GENOMIC DNA]</scope>
    <source>
        <strain evidence="3 4">Aroian</strain>
        <tissue evidence="3">Whole animal</tissue>
    </source>
</reference>
<evidence type="ECO:0000259" key="2">
    <source>
        <dbReference type="Pfam" id="PF11977"/>
    </source>
</evidence>
<feature type="compositionally biased region" description="Polar residues" evidence="1">
    <location>
        <begin position="407"/>
        <end position="430"/>
    </location>
</feature>